<evidence type="ECO:0000313" key="1">
    <source>
        <dbReference type="EMBL" id="OXA54886.1"/>
    </source>
</evidence>
<evidence type="ECO:0000313" key="2">
    <source>
        <dbReference type="Proteomes" id="UP000198287"/>
    </source>
</evidence>
<organism evidence="1 2">
    <name type="scientific">Folsomia candida</name>
    <name type="common">Springtail</name>
    <dbReference type="NCBI Taxonomy" id="158441"/>
    <lineage>
        <taxon>Eukaryota</taxon>
        <taxon>Metazoa</taxon>
        <taxon>Ecdysozoa</taxon>
        <taxon>Arthropoda</taxon>
        <taxon>Hexapoda</taxon>
        <taxon>Collembola</taxon>
        <taxon>Entomobryomorpha</taxon>
        <taxon>Isotomoidea</taxon>
        <taxon>Isotomidae</taxon>
        <taxon>Proisotominae</taxon>
        <taxon>Folsomia</taxon>
    </lineage>
</organism>
<reference evidence="1 2" key="1">
    <citation type="submission" date="2015-12" db="EMBL/GenBank/DDBJ databases">
        <title>The genome of Folsomia candida.</title>
        <authorList>
            <person name="Faddeeva A."/>
            <person name="Derks M.F."/>
            <person name="Anvar Y."/>
            <person name="Smit S."/>
            <person name="Van Straalen N."/>
            <person name="Roelofs D."/>
        </authorList>
    </citation>
    <scope>NUCLEOTIDE SEQUENCE [LARGE SCALE GENOMIC DNA]</scope>
    <source>
        <strain evidence="1 2">VU population</strain>
        <tissue evidence="1">Whole body</tissue>
    </source>
</reference>
<proteinExistence type="predicted"/>
<dbReference type="Proteomes" id="UP000198287">
    <property type="component" value="Unassembled WGS sequence"/>
</dbReference>
<accession>A0A226EDY8</accession>
<keyword evidence="2" id="KW-1185">Reference proteome</keyword>
<dbReference type="AlphaFoldDB" id="A0A226EDY8"/>
<dbReference type="EMBL" id="LNIX01000005">
    <property type="protein sequence ID" value="OXA54886.1"/>
    <property type="molecule type" value="Genomic_DNA"/>
</dbReference>
<name>A0A226EDY8_FOLCA</name>
<sequence>MLQFFNFNANIYFLSNYDILTASFQEKFQLCYFCPEPFLKIDKISKNQNSRVNFQGAPIGAQGYSHELCESQFRFKNCGWSFRFYSTAQAHFNFILSMISTDHEIISYLQGDKTSPNITTYLTQTSFIIQYKKVTKNSAPFIHPYQGYFLLYCEKERTFEIGSFTYWLAPFSLSV</sequence>
<comment type="caution">
    <text evidence="1">The sequence shown here is derived from an EMBL/GenBank/DDBJ whole genome shotgun (WGS) entry which is preliminary data.</text>
</comment>
<gene>
    <name evidence="1" type="ORF">Fcan01_10110</name>
</gene>
<protein>
    <submittedName>
        <fullName evidence="1">Uncharacterized protein</fullName>
    </submittedName>
</protein>